<keyword evidence="3 6" id="KW-0812">Transmembrane</keyword>
<accession>A0A9D1UFE8</accession>
<feature type="transmembrane region" description="Helical" evidence="6">
    <location>
        <begin position="490"/>
        <end position="508"/>
    </location>
</feature>
<feature type="transmembrane region" description="Helical" evidence="6">
    <location>
        <begin position="235"/>
        <end position="255"/>
    </location>
</feature>
<dbReference type="Pfam" id="PF03772">
    <property type="entry name" value="Competence"/>
    <property type="match status" value="1"/>
</dbReference>
<dbReference type="PANTHER" id="PTHR30619">
    <property type="entry name" value="DNA INTERNALIZATION/COMPETENCE PROTEIN COMEC/REC2"/>
    <property type="match status" value="1"/>
</dbReference>
<evidence type="ECO:0000256" key="1">
    <source>
        <dbReference type="ARBA" id="ARBA00004651"/>
    </source>
</evidence>
<keyword evidence="5 6" id="KW-0472">Membrane</keyword>
<sequence length="663" mass="72413">MKRAFANIGFTFAVTLIILNFLNVKWALAVFSAVSVLFVIFIAAERTRKAAALPLSMLSAALACVVFATAYNTVFLPQKVLYDQTVAAEIYIVDIEEKTGSGYAYTVKTKSIEMANAPQNIKLTLYSRQKVVAENYEILNAEISLFSAGENAFDSHGSFDDDIFLNGFLNAYGRTYESAGGIESLNRYFIELREELRNDFSQTIGGDAGALSLAVLTGDTSTLSSEAYNNFKACGATHLMAVSGFNLAVFTGMLYKLLRRMLCPKLPLTVICAASVIFYVFLAGFSASMIRAAIMMLVFLVSKLLSEKADSLNSLGFAAFLVCLNPFAVTDAGALLTFAAVLGLVVLSPYLNIKLKTRFKPLKSSLDIITASVSVFITTFPIMYFMFGEVSIIGLLLNVVLIPLSEILMLNSIAFAALSASSVLSSINVFLARAVGTAMLKITEVCAGFSFSTVNIGSELYAILIFSILVIFAAAFFIKSACEKRLFKQCTVISCVFAVLISAFSAFGSNNHTYLRIMHGEYSNAILVYNHENAVAFGITEYEQYYTAKKIVEANDLYLAMVIDYDGKYSASLAEECGCLNYVSDYDVSDYKLDHSPVGTDDFSAELWEGLEVSRCGGAVLLRVENTYFKFDFDALANPENYDIIYTVNKAGYSVKGVNKWAG</sequence>
<feature type="transmembrane region" description="Helical" evidence="6">
    <location>
        <begin position="392"/>
        <end position="418"/>
    </location>
</feature>
<evidence type="ECO:0000256" key="2">
    <source>
        <dbReference type="ARBA" id="ARBA00022475"/>
    </source>
</evidence>
<feature type="transmembrane region" description="Helical" evidence="6">
    <location>
        <begin position="262"/>
        <end position="282"/>
    </location>
</feature>
<evidence type="ECO:0000313" key="8">
    <source>
        <dbReference type="EMBL" id="HIW85814.1"/>
    </source>
</evidence>
<feature type="transmembrane region" description="Helical" evidence="6">
    <location>
        <begin position="51"/>
        <end position="71"/>
    </location>
</feature>
<comment type="caution">
    <text evidence="8">The sequence shown here is derived from an EMBL/GenBank/DDBJ whole genome shotgun (WGS) entry which is preliminary data.</text>
</comment>
<keyword evidence="2" id="KW-1003">Cell membrane</keyword>
<proteinExistence type="predicted"/>
<feature type="transmembrane region" description="Helical" evidence="6">
    <location>
        <begin position="335"/>
        <end position="353"/>
    </location>
</feature>
<protein>
    <submittedName>
        <fullName evidence="8">Competence protein ComEC family protein</fullName>
    </submittedName>
</protein>
<dbReference type="AlphaFoldDB" id="A0A9D1UFE8"/>
<organism evidence="8 9">
    <name type="scientific">Candidatus Eubacterium faecipullorum</name>
    <dbReference type="NCBI Taxonomy" id="2838571"/>
    <lineage>
        <taxon>Bacteria</taxon>
        <taxon>Bacillati</taxon>
        <taxon>Bacillota</taxon>
        <taxon>Clostridia</taxon>
        <taxon>Eubacteriales</taxon>
        <taxon>Eubacteriaceae</taxon>
        <taxon>Eubacterium</taxon>
    </lineage>
</organism>
<evidence type="ECO:0000256" key="6">
    <source>
        <dbReference type="SAM" id="Phobius"/>
    </source>
</evidence>
<dbReference type="PANTHER" id="PTHR30619:SF1">
    <property type="entry name" value="RECOMBINATION PROTEIN 2"/>
    <property type="match status" value="1"/>
</dbReference>
<dbReference type="EMBL" id="DXGE01000021">
    <property type="protein sequence ID" value="HIW85814.1"/>
    <property type="molecule type" value="Genomic_DNA"/>
</dbReference>
<dbReference type="InterPro" id="IPR052159">
    <property type="entry name" value="Competence_DNA_uptake"/>
</dbReference>
<reference evidence="8" key="2">
    <citation type="submission" date="2021-04" db="EMBL/GenBank/DDBJ databases">
        <authorList>
            <person name="Gilroy R."/>
        </authorList>
    </citation>
    <scope>NUCLEOTIDE SEQUENCE</scope>
    <source>
        <strain evidence="8">421</strain>
    </source>
</reference>
<dbReference type="Proteomes" id="UP000824205">
    <property type="component" value="Unassembled WGS sequence"/>
</dbReference>
<feature type="transmembrane region" description="Helical" evidence="6">
    <location>
        <begin position="5"/>
        <end position="22"/>
    </location>
</feature>
<dbReference type="NCBIfam" id="TIGR00360">
    <property type="entry name" value="ComEC_N-term"/>
    <property type="match status" value="1"/>
</dbReference>
<feature type="transmembrane region" description="Helical" evidence="6">
    <location>
        <begin position="312"/>
        <end position="329"/>
    </location>
</feature>
<gene>
    <name evidence="8" type="ORF">IAA48_04890</name>
</gene>
<evidence type="ECO:0000256" key="4">
    <source>
        <dbReference type="ARBA" id="ARBA00022989"/>
    </source>
</evidence>
<evidence type="ECO:0000256" key="3">
    <source>
        <dbReference type="ARBA" id="ARBA00022692"/>
    </source>
</evidence>
<reference evidence="8" key="1">
    <citation type="journal article" date="2021" name="PeerJ">
        <title>Extensive microbial diversity within the chicken gut microbiome revealed by metagenomics and culture.</title>
        <authorList>
            <person name="Gilroy R."/>
            <person name="Ravi A."/>
            <person name="Getino M."/>
            <person name="Pursley I."/>
            <person name="Horton D.L."/>
            <person name="Alikhan N.F."/>
            <person name="Baker D."/>
            <person name="Gharbi K."/>
            <person name="Hall N."/>
            <person name="Watson M."/>
            <person name="Adriaenssens E.M."/>
            <person name="Foster-Nyarko E."/>
            <person name="Jarju S."/>
            <person name="Secka A."/>
            <person name="Antonio M."/>
            <person name="Oren A."/>
            <person name="Chaudhuri R.R."/>
            <person name="La Ragione R."/>
            <person name="Hildebrand F."/>
            <person name="Pallen M.J."/>
        </authorList>
    </citation>
    <scope>NUCLEOTIDE SEQUENCE</scope>
    <source>
        <strain evidence="8">421</strain>
    </source>
</reference>
<keyword evidence="4 6" id="KW-1133">Transmembrane helix</keyword>
<feature type="domain" description="ComEC/Rec2-related protein" evidence="7">
    <location>
        <begin position="216"/>
        <end position="478"/>
    </location>
</feature>
<name>A0A9D1UFE8_9FIRM</name>
<evidence type="ECO:0000313" key="9">
    <source>
        <dbReference type="Proteomes" id="UP000824205"/>
    </source>
</evidence>
<feature type="transmembrane region" description="Helical" evidence="6">
    <location>
        <begin position="365"/>
        <end position="386"/>
    </location>
</feature>
<dbReference type="GO" id="GO:0005886">
    <property type="term" value="C:plasma membrane"/>
    <property type="evidence" value="ECO:0007669"/>
    <property type="project" value="UniProtKB-SubCell"/>
</dbReference>
<comment type="subcellular location">
    <subcellularLocation>
        <location evidence="1">Cell membrane</location>
        <topology evidence="1">Multi-pass membrane protein</topology>
    </subcellularLocation>
</comment>
<evidence type="ECO:0000259" key="7">
    <source>
        <dbReference type="Pfam" id="PF03772"/>
    </source>
</evidence>
<feature type="transmembrane region" description="Helical" evidence="6">
    <location>
        <begin position="28"/>
        <end position="44"/>
    </location>
</feature>
<feature type="transmembrane region" description="Helical" evidence="6">
    <location>
        <begin position="460"/>
        <end position="478"/>
    </location>
</feature>
<evidence type="ECO:0000256" key="5">
    <source>
        <dbReference type="ARBA" id="ARBA00023136"/>
    </source>
</evidence>
<dbReference type="InterPro" id="IPR004477">
    <property type="entry name" value="ComEC_N"/>
</dbReference>